<dbReference type="OrthoDB" id="109010at2759"/>
<dbReference type="Pfam" id="PF13637">
    <property type="entry name" value="Ank_4"/>
    <property type="match status" value="1"/>
</dbReference>
<gene>
    <name evidence="1" type="ORF">Plil01_001671600</name>
</gene>
<dbReference type="SUPFAM" id="SSF48403">
    <property type="entry name" value="Ankyrin repeat"/>
    <property type="match status" value="1"/>
</dbReference>
<organism evidence="1 2">
    <name type="scientific">Phytophthora lilii</name>
    <dbReference type="NCBI Taxonomy" id="2077276"/>
    <lineage>
        <taxon>Eukaryota</taxon>
        <taxon>Sar</taxon>
        <taxon>Stramenopiles</taxon>
        <taxon>Oomycota</taxon>
        <taxon>Peronosporomycetes</taxon>
        <taxon>Peronosporales</taxon>
        <taxon>Peronosporaceae</taxon>
        <taxon>Phytophthora</taxon>
    </lineage>
</organism>
<name>A0A9W6XL61_9STRA</name>
<protein>
    <submittedName>
        <fullName evidence="1">Unnamed protein product</fullName>
    </submittedName>
</protein>
<dbReference type="Gene3D" id="1.25.40.20">
    <property type="entry name" value="Ankyrin repeat-containing domain"/>
    <property type="match status" value="1"/>
</dbReference>
<dbReference type="AlphaFoldDB" id="A0A9W6XL61"/>
<sequence>MHHYCSLHCNFSSKVDRNFNDAPPPHGYTSLVDGLPAAAEKGHVPVMQLLLERGAVDTFANALVDAIRTNQLEAAQWLIPSTEGAPEYCVMDEAARRGRVNMLQFFQSLASSGANSFFPAAAPAPQGEENRPGVRSISGLVVEDADPHRKIITNKNVYRLSWTSSEPMDDAAANGELEAVKWLHENRSEGCTTAAMDEAAANGHLGVLQWLHENRSEGCTAHAMDFAASNGHLEVVQWLQAHTLAGCTTAAMDLAAAGGHMKVLKWLSSNRSEGCTVAAIENAVSNGHLRVAIWLMERFPDFAPAKFTVPNSAEKLDVLLFLHAHFPEVFTPSFVLDARRVNHCREDSPRYAMPRSQTG</sequence>
<proteinExistence type="predicted"/>
<accession>A0A9W6XL61</accession>
<dbReference type="PANTHER" id="PTHR46586:SF3">
    <property type="entry name" value="ANKYRIN REPEAT-CONTAINING PROTEIN"/>
    <property type="match status" value="1"/>
</dbReference>
<dbReference type="InterPro" id="IPR036770">
    <property type="entry name" value="Ankyrin_rpt-contain_sf"/>
</dbReference>
<dbReference type="Proteomes" id="UP001165083">
    <property type="component" value="Unassembled WGS sequence"/>
</dbReference>
<dbReference type="PANTHER" id="PTHR46586">
    <property type="entry name" value="ANKYRIN REPEAT-CONTAINING PROTEIN"/>
    <property type="match status" value="1"/>
</dbReference>
<dbReference type="InterPro" id="IPR002110">
    <property type="entry name" value="Ankyrin_rpt"/>
</dbReference>
<keyword evidence="2" id="KW-1185">Reference proteome</keyword>
<comment type="caution">
    <text evidence="1">The sequence shown here is derived from an EMBL/GenBank/DDBJ whole genome shotgun (WGS) entry which is preliminary data.</text>
</comment>
<reference evidence="1" key="1">
    <citation type="submission" date="2023-04" db="EMBL/GenBank/DDBJ databases">
        <title>Phytophthora lilii NBRC 32176.</title>
        <authorList>
            <person name="Ichikawa N."/>
            <person name="Sato H."/>
            <person name="Tonouchi N."/>
        </authorList>
    </citation>
    <scope>NUCLEOTIDE SEQUENCE</scope>
    <source>
        <strain evidence="1">NBRC 32176</strain>
    </source>
</reference>
<evidence type="ECO:0000313" key="1">
    <source>
        <dbReference type="EMBL" id="GMF41739.1"/>
    </source>
</evidence>
<dbReference type="InterPro" id="IPR052050">
    <property type="entry name" value="SecEffector_AnkRepeat"/>
</dbReference>
<evidence type="ECO:0000313" key="2">
    <source>
        <dbReference type="Proteomes" id="UP001165083"/>
    </source>
</evidence>
<dbReference type="EMBL" id="BSXW01002294">
    <property type="protein sequence ID" value="GMF41739.1"/>
    <property type="molecule type" value="Genomic_DNA"/>
</dbReference>